<sequence length="77" mass="9015">MNISFAKKYDVTIHVNSTLLPKKERFILNDELTDIRSKDTFSNNTVHLKGNFSNEYLGIIVQCYGNEQLFEKFLEQL</sequence>
<evidence type="ECO:0000313" key="1">
    <source>
        <dbReference type="EMBL" id="PZP38734.1"/>
    </source>
</evidence>
<evidence type="ECO:0000313" key="2">
    <source>
        <dbReference type="Proteomes" id="UP000249645"/>
    </source>
</evidence>
<proteinExistence type="predicted"/>
<dbReference type="AlphaFoldDB" id="A0A2W5E9J9"/>
<protein>
    <submittedName>
        <fullName evidence="1">Uncharacterized protein</fullName>
    </submittedName>
</protein>
<reference evidence="1 2" key="1">
    <citation type="submission" date="2017-11" db="EMBL/GenBank/DDBJ databases">
        <title>Infants hospitalized years apart are colonized by the same room-sourced microbial strains.</title>
        <authorList>
            <person name="Brooks B."/>
            <person name="Olm M.R."/>
            <person name="Firek B.A."/>
            <person name="Baker R."/>
            <person name="Thomas B.C."/>
            <person name="Morowitz M.J."/>
            <person name="Banfield J.F."/>
        </authorList>
    </citation>
    <scope>NUCLEOTIDE SEQUENCE [LARGE SCALE GENOMIC DNA]</scope>
    <source>
        <strain evidence="1">S2_009_000_R2_76</strain>
    </source>
</reference>
<gene>
    <name evidence="1" type="ORF">DI598_20420</name>
</gene>
<organism evidence="1 2">
    <name type="scientific">Pseudopedobacter saltans</name>
    <dbReference type="NCBI Taxonomy" id="151895"/>
    <lineage>
        <taxon>Bacteria</taxon>
        <taxon>Pseudomonadati</taxon>
        <taxon>Bacteroidota</taxon>
        <taxon>Sphingobacteriia</taxon>
        <taxon>Sphingobacteriales</taxon>
        <taxon>Sphingobacteriaceae</taxon>
        <taxon>Pseudopedobacter</taxon>
    </lineage>
</organism>
<dbReference type="EMBL" id="QFOI01000720">
    <property type="protein sequence ID" value="PZP38734.1"/>
    <property type="molecule type" value="Genomic_DNA"/>
</dbReference>
<accession>A0A2W5E9J9</accession>
<comment type="caution">
    <text evidence="1">The sequence shown here is derived from an EMBL/GenBank/DDBJ whole genome shotgun (WGS) entry which is preliminary data.</text>
</comment>
<name>A0A2W5E9J9_9SPHI</name>
<dbReference type="Proteomes" id="UP000249645">
    <property type="component" value="Unassembled WGS sequence"/>
</dbReference>